<dbReference type="Gene3D" id="3.40.190.10">
    <property type="entry name" value="Periplasmic binding protein-like II"/>
    <property type="match status" value="1"/>
</dbReference>
<dbReference type="PANTHER" id="PTHR42928:SF5">
    <property type="entry name" value="BLR1237 PROTEIN"/>
    <property type="match status" value="1"/>
</dbReference>
<feature type="signal peptide" evidence="2">
    <location>
        <begin position="1"/>
        <end position="24"/>
    </location>
</feature>
<dbReference type="Gene3D" id="3.40.190.150">
    <property type="entry name" value="Bordetella uptake gene, domain 1"/>
    <property type="match status" value="1"/>
</dbReference>
<reference evidence="3" key="1">
    <citation type="submission" date="2021-07" db="EMBL/GenBank/DDBJ databases">
        <title>New genus and species of the family Alcaligenaceae.</title>
        <authorList>
            <person name="Hahn M.W."/>
        </authorList>
    </citation>
    <scope>NUCLEOTIDE SEQUENCE</scope>
    <source>
        <strain evidence="3">LF4-65</strain>
    </source>
</reference>
<evidence type="ECO:0000256" key="2">
    <source>
        <dbReference type="SAM" id="SignalP"/>
    </source>
</evidence>
<evidence type="ECO:0000313" key="3">
    <source>
        <dbReference type="EMBL" id="MBZ1350549.1"/>
    </source>
</evidence>
<evidence type="ECO:0000313" key="4">
    <source>
        <dbReference type="Proteomes" id="UP000739565"/>
    </source>
</evidence>
<protein>
    <submittedName>
        <fullName evidence="3">Tripartite tricarboxylate transporter substrate binding protein BugD</fullName>
    </submittedName>
</protein>
<name>A0A953NBC3_9BURK</name>
<accession>A0A953NBC3</accession>
<dbReference type="AlphaFoldDB" id="A0A953NBC3"/>
<dbReference type="InterPro" id="IPR005064">
    <property type="entry name" value="BUG"/>
</dbReference>
<dbReference type="Proteomes" id="UP000739565">
    <property type="component" value="Unassembled WGS sequence"/>
</dbReference>
<dbReference type="SUPFAM" id="SSF53850">
    <property type="entry name" value="Periplasmic binding protein-like II"/>
    <property type="match status" value="1"/>
</dbReference>
<organism evidence="3 4">
    <name type="scientific">Zwartia hollandica</name>
    <dbReference type="NCBI Taxonomy" id="324606"/>
    <lineage>
        <taxon>Bacteria</taxon>
        <taxon>Pseudomonadati</taxon>
        <taxon>Pseudomonadota</taxon>
        <taxon>Betaproteobacteria</taxon>
        <taxon>Burkholderiales</taxon>
        <taxon>Alcaligenaceae</taxon>
        <taxon>Zwartia</taxon>
    </lineage>
</organism>
<gene>
    <name evidence="3" type="ORF">KZZ10_07800</name>
</gene>
<dbReference type="EMBL" id="JAHXRI010000006">
    <property type="protein sequence ID" value="MBZ1350549.1"/>
    <property type="molecule type" value="Genomic_DNA"/>
</dbReference>
<feature type="chain" id="PRO_5037499777" evidence="2">
    <location>
        <begin position="25"/>
        <end position="326"/>
    </location>
</feature>
<evidence type="ECO:0000256" key="1">
    <source>
        <dbReference type="ARBA" id="ARBA00006987"/>
    </source>
</evidence>
<dbReference type="RefSeq" id="WP_259660923.1">
    <property type="nucleotide sequence ID" value="NZ_JAHXRI010000006.1"/>
</dbReference>
<comment type="caution">
    <text evidence="3">The sequence shown here is derived from an EMBL/GenBank/DDBJ whole genome shotgun (WGS) entry which is preliminary data.</text>
</comment>
<dbReference type="Pfam" id="PF03401">
    <property type="entry name" value="TctC"/>
    <property type="match status" value="1"/>
</dbReference>
<keyword evidence="4" id="KW-1185">Reference proteome</keyword>
<comment type="similarity">
    <text evidence="1">Belongs to the UPF0065 (bug) family.</text>
</comment>
<dbReference type="PANTHER" id="PTHR42928">
    <property type="entry name" value="TRICARBOXYLATE-BINDING PROTEIN"/>
    <property type="match status" value="1"/>
</dbReference>
<proteinExistence type="inferred from homology"/>
<sequence>MKTVLVRKLIVAAGLAIASLSASAQEYPSKIITMAMPYAPGGPGDTITRLFASAMQKTLGQQIVVENVAGAGGSIGTAKVARSAPDGYNLLMIHISHATNSLMIKNLSYDPVKDFEPIGLATVGPMVLVARKDFPPVGTQEFVDYIRKNGEKISMGNAGAGSASHLCSLLFMETLGIKPTLIPYKGTGPALNDLMGGQIDLLCDQTTGTMPAIKANRVKAYAVAGSKRLESLPDLPSLNEAGVKGFDISIWFGLYAPKGTPKPIIDKLSDALAKAVLDPVVKERLEGIGSAPVAPALATPAKLREHLQNEINMFTPLIKSAGLYVN</sequence>
<dbReference type="PIRSF" id="PIRSF017082">
    <property type="entry name" value="YflP"/>
    <property type="match status" value="1"/>
</dbReference>
<dbReference type="InterPro" id="IPR042100">
    <property type="entry name" value="Bug_dom1"/>
</dbReference>
<keyword evidence="2" id="KW-0732">Signal</keyword>